<keyword evidence="2" id="KW-0378">Hydrolase</keyword>
<dbReference type="KEGG" id="mgal:NCTC10186_00688"/>
<dbReference type="EMBL" id="LR215032">
    <property type="protein sequence ID" value="VEU73196.1"/>
    <property type="molecule type" value="Genomic_DNA"/>
</dbReference>
<name>A0A449B0C8_9BACT</name>
<dbReference type="InterPro" id="IPR036457">
    <property type="entry name" value="PPM-type-like_dom_sf"/>
</dbReference>
<dbReference type="RefSeq" id="WP_119572183.1">
    <property type="nucleotide sequence ID" value="NZ_LR215032.1"/>
</dbReference>
<dbReference type="SUPFAM" id="SSF81606">
    <property type="entry name" value="PP2C-like"/>
    <property type="match status" value="1"/>
</dbReference>
<organism evidence="2 3">
    <name type="scientific">Mycoplasmopsis gallopavonis</name>
    <dbReference type="NCBI Taxonomy" id="76629"/>
    <lineage>
        <taxon>Bacteria</taxon>
        <taxon>Bacillati</taxon>
        <taxon>Mycoplasmatota</taxon>
        <taxon>Mycoplasmoidales</taxon>
        <taxon>Metamycoplasmataceae</taxon>
        <taxon>Mycoplasmopsis</taxon>
    </lineage>
</organism>
<gene>
    <name evidence="2" type="primary">stp</name>
    <name evidence="2" type="ORF">NCTC10186_00688</name>
</gene>
<dbReference type="EC" id="3.1.3.16" evidence="2"/>
<dbReference type="OrthoDB" id="9801841at2"/>
<dbReference type="Gene3D" id="3.60.40.10">
    <property type="entry name" value="PPM-type phosphatase domain"/>
    <property type="match status" value="1"/>
</dbReference>
<evidence type="ECO:0000259" key="1">
    <source>
        <dbReference type="PROSITE" id="PS51746"/>
    </source>
</evidence>
<reference evidence="2 3" key="1">
    <citation type="submission" date="2019-01" db="EMBL/GenBank/DDBJ databases">
        <authorList>
            <consortium name="Pathogen Informatics"/>
        </authorList>
    </citation>
    <scope>NUCLEOTIDE SEQUENCE [LARGE SCALE GENOMIC DNA]</scope>
    <source>
        <strain evidence="2 3">NCTC10186</strain>
        <plasmid evidence="3">2</plasmid>
    </source>
</reference>
<dbReference type="SMART" id="SM00332">
    <property type="entry name" value="PP2Cc"/>
    <property type="match status" value="1"/>
</dbReference>
<proteinExistence type="predicted"/>
<evidence type="ECO:0000313" key="3">
    <source>
        <dbReference type="Proteomes" id="UP000289862"/>
    </source>
</evidence>
<geneLocation type="plasmid" evidence="2 3">
    <name>2</name>
</geneLocation>
<keyword evidence="3" id="KW-1185">Reference proteome</keyword>
<feature type="domain" description="PPM-type phosphatase" evidence="1">
    <location>
        <begin position="2"/>
        <end position="250"/>
    </location>
</feature>
<dbReference type="AlphaFoldDB" id="A0A449B0C8"/>
<dbReference type="Pfam" id="PF13672">
    <property type="entry name" value="PP2C_2"/>
    <property type="match status" value="1"/>
</dbReference>
<protein>
    <submittedName>
        <fullName evidence="2">Serine/threonine phosphatase stp</fullName>
        <ecNumber evidence="2">3.1.3.16</ecNumber>
    </submittedName>
</protein>
<accession>A0A449B0C8</accession>
<dbReference type="SMART" id="SM00331">
    <property type="entry name" value="PP2C_SIG"/>
    <property type="match status" value="1"/>
</dbReference>
<dbReference type="Proteomes" id="UP000289862">
    <property type="component" value="Plasmid 2"/>
</dbReference>
<dbReference type="CDD" id="cd00143">
    <property type="entry name" value="PP2Cc"/>
    <property type="match status" value="1"/>
</dbReference>
<sequence>MIKHFEKTLKGDYRIKNDDRVGFFENEGAYLAVLCDGMGGHSYGDVAASMLVSSLGLQFQNIAGGYKFQDAIQTKKWIGIAIETAKKELKKQVDQDPSKMQMGTTLVAAIIIPKLRRFFVFNSGDSRAYAFTHKNELIQITKDQNVGNSMIDRGLDFVQAFSNEKARYLTSSIGPMMSTTVEIYDFDEKSYSNVKRLLLTSDGVHEFLYHSELEYLTSLSGTPEFIGTKILEKATINQSNDNMSVIVVDFEFGGSNND</sequence>
<dbReference type="GO" id="GO:0004722">
    <property type="term" value="F:protein serine/threonine phosphatase activity"/>
    <property type="evidence" value="ECO:0007669"/>
    <property type="project" value="UniProtKB-EC"/>
</dbReference>
<dbReference type="InterPro" id="IPR001932">
    <property type="entry name" value="PPM-type_phosphatase-like_dom"/>
</dbReference>
<dbReference type="PROSITE" id="PS51746">
    <property type="entry name" value="PPM_2"/>
    <property type="match status" value="1"/>
</dbReference>
<keyword evidence="2" id="KW-0614">Plasmid</keyword>
<evidence type="ECO:0000313" key="2">
    <source>
        <dbReference type="EMBL" id="VEU73196.1"/>
    </source>
</evidence>